<organism evidence="2 3">
    <name type="scientific">Roseomonas gilardii</name>
    <dbReference type="NCBI Taxonomy" id="257708"/>
    <lineage>
        <taxon>Bacteria</taxon>
        <taxon>Pseudomonadati</taxon>
        <taxon>Pseudomonadota</taxon>
        <taxon>Alphaproteobacteria</taxon>
        <taxon>Acetobacterales</taxon>
        <taxon>Roseomonadaceae</taxon>
        <taxon>Roseomonas</taxon>
    </lineage>
</organism>
<dbReference type="EMBL" id="JAVVDO010000041">
    <property type="protein sequence ID" value="MDT8333014.1"/>
    <property type="molecule type" value="Genomic_DNA"/>
</dbReference>
<dbReference type="CDD" id="cd04859">
    <property type="entry name" value="Prim_Pol"/>
    <property type="match status" value="1"/>
</dbReference>
<proteinExistence type="predicted"/>
<reference evidence="2 3" key="1">
    <citation type="journal article" date="2019" name="Microb. Pathog.">
        <title>Comparison of VITEK 2, MALDI-TOF MS, 16S rRNA gene sequencing, and whole-genome sequencing for identification of Roseomonas mucosa.</title>
        <authorList>
            <person name="Rudolph W.W."/>
            <person name="Gunzer F."/>
            <person name="Trauth M."/>
            <person name="Bunk B."/>
            <person name="Bigge R."/>
            <person name="Schrottner P."/>
        </authorList>
    </citation>
    <scope>NUCLEOTIDE SEQUENCE [LARGE SCALE GENOMIC DNA]</scope>
    <source>
        <strain evidence="2 3">DSM 103800</strain>
    </source>
</reference>
<sequence>MSLHPDIERVALLGWRCVPAARSKKGLWKGFLDSATHDLEQLDRWSHEFPGCCWKVIPSGSGIWALDADVPGPEHAADGEAEMRRMVEENGPLPPRPHGRSGGGGHLLVFRDEGHPIRCKSGWPRPGLDPRAKRCAFTISPSRSYAGPYRWAVAPWDVAPPVAPDWLLKAVAPPPEKPRPPVPFVPTTDAAMRALDRACGRLASAAPGTRNDSLNAAAFTAGRWVGAGLLHEVEAAAMLFQTARAVGQGEKEARDTIRSGLMAGAQRPMEARNL</sequence>
<dbReference type="RefSeq" id="WP_314284051.1">
    <property type="nucleotide sequence ID" value="NZ_JAVVDO010000041.1"/>
</dbReference>
<evidence type="ECO:0000313" key="3">
    <source>
        <dbReference type="Proteomes" id="UP001258945"/>
    </source>
</evidence>
<gene>
    <name evidence="2" type="ORF">RQ831_18330</name>
</gene>
<dbReference type="SMART" id="SM00943">
    <property type="entry name" value="Prim-Pol"/>
    <property type="match status" value="1"/>
</dbReference>
<comment type="caution">
    <text evidence="2">The sequence shown here is derived from an EMBL/GenBank/DDBJ whole genome shotgun (WGS) entry which is preliminary data.</text>
</comment>
<dbReference type="InterPro" id="IPR015330">
    <property type="entry name" value="DNA_primase/pol_bifunc_N"/>
</dbReference>
<evidence type="ECO:0000259" key="1">
    <source>
        <dbReference type="SMART" id="SM00943"/>
    </source>
</evidence>
<dbReference type="Proteomes" id="UP001258945">
    <property type="component" value="Unassembled WGS sequence"/>
</dbReference>
<keyword evidence="3" id="KW-1185">Reference proteome</keyword>
<accession>A0ABU3MKX4</accession>
<dbReference type="SUPFAM" id="SSF56747">
    <property type="entry name" value="Prim-pol domain"/>
    <property type="match status" value="1"/>
</dbReference>
<feature type="domain" description="DNA primase/polymerase bifunctional N-terminal" evidence="1">
    <location>
        <begin position="7"/>
        <end position="167"/>
    </location>
</feature>
<evidence type="ECO:0000313" key="2">
    <source>
        <dbReference type="EMBL" id="MDT8333014.1"/>
    </source>
</evidence>
<name>A0ABU3MKX4_9PROT</name>
<protein>
    <submittedName>
        <fullName evidence="2">Bifunctional DNA primase/polymerase</fullName>
    </submittedName>
</protein>
<dbReference type="Pfam" id="PF09250">
    <property type="entry name" value="Prim-Pol"/>
    <property type="match status" value="1"/>
</dbReference>